<reference evidence="2 3" key="1">
    <citation type="journal article" date="2022" name="Allergy">
        <title>Genome assembly and annotation of Periplaneta americana reveal a comprehensive cockroach allergen profile.</title>
        <authorList>
            <person name="Wang L."/>
            <person name="Xiong Q."/>
            <person name="Saelim N."/>
            <person name="Wang L."/>
            <person name="Nong W."/>
            <person name="Wan A.T."/>
            <person name="Shi M."/>
            <person name="Liu X."/>
            <person name="Cao Q."/>
            <person name="Hui J.H.L."/>
            <person name="Sookrung N."/>
            <person name="Leung T.F."/>
            <person name="Tungtrongchitr A."/>
            <person name="Tsui S.K.W."/>
        </authorList>
    </citation>
    <scope>NUCLEOTIDE SEQUENCE [LARGE SCALE GENOMIC DNA]</scope>
    <source>
        <strain evidence="2">PWHHKU_190912</strain>
    </source>
</reference>
<dbReference type="InterPro" id="IPR015897">
    <property type="entry name" value="CHK_kinase-like"/>
</dbReference>
<dbReference type="InterPro" id="IPR011009">
    <property type="entry name" value="Kinase-like_dom_sf"/>
</dbReference>
<sequence>MSLGSSTDSYPTFARNELRENPGQNLNQVLKMLPQHNVVLFSVVSCETSRPVLDHSLLAESHVQSETAISEVSLPQKFATQASVTAVRCEYQNLKVMSENYTTGFDHQLQSSLHNIKHTLTTKIPYYLESTRQVVQLVSSDTDIVSYNVLDCSVTPLKSPRNEITATYRAQLEIEENRRRADSEESRKIVTKENVIVKMMINPDVEDMQDSKHLFHAESKMFSEIIPLLLSTSAFNAVDYDRQSSSSNISKALSLFPKCYYNSRKPKDSVIVLEDIQTSGYRFGGSISMIMDYDHIVLALQGLARYHSLSYAMKRKDPQGFYRLVVHKMRKGKKFCTDKKDTEQMYAHAYFQALQFAALQPLEIFVTRNANADLKYNAGVERLNKLLEDTVGLISKCLIPKEPLSVLCHGNFNMKCMLFRYDSNKKPIEVKFTDFQNVHYASPAIDLSFFLFLNVSPELRKKHMDDFFSTYHRTLLSALCEFLDCPQEELLSDFSMEAFKEEFSNNALYGYILAAGYLVSSTRGLKINKVFEMFNNGVPSREEMDKYIMENIKLEDEDVIYSYITGCSETWTLTLREEQRLRVFENKILRKIFGAKRDEVTGEWRKLHNAELNALYSSSDIIRNITSRRLRWAGHVARMGESRNAYRILLSKNLKVRIYKTVILPVVLYGCETWTLTLREEQTLRVLENKILRKIFGANRDEVTGEWRKLHNTELQELYSSTDIIRDIKSRRLRWAGHVDISRNAYEYRSPGGPSCWLSRPASVDCNSCDDGYFCNETRGRPPEGRLPPRTVKGALGGGGCEAEVVYGLC</sequence>
<dbReference type="EMBL" id="JAJSOF020000015">
    <property type="protein sequence ID" value="KAJ4441545.1"/>
    <property type="molecule type" value="Genomic_DNA"/>
</dbReference>
<dbReference type="Gene3D" id="3.90.1200.10">
    <property type="match status" value="1"/>
</dbReference>
<comment type="caution">
    <text evidence="2">The sequence shown here is derived from an EMBL/GenBank/DDBJ whole genome shotgun (WGS) entry which is preliminary data.</text>
</comment>
<dbReference type="InterPro" id="IPR004119">
    <property type="entry name" value="EcKL"/>
</dbReference>
<protein>
    <recommendedName>
        <fullName evidence="1">CHK kinase-like domain-containing protein</fullName>
    </recommendedName>
</protein>
<dbReference type="Proteomes" id="UP001148838">
    <property type="component" value="Unassembled WGS sequence"/>
</dbReference>
<dbReference type="SUPFAM" id="SSF56112">
    <property type="entry name" value="Protein kinase-like (PK-like)"/>
    <property type="match status" value="1"/>
</dbReference>
<dbReference type="Pfam" id="PF02958">
    <property type="entry name" value="EcKL"/>
    <property type="match status" value="1"/>
</dbReference>
<accession>A0ABQ8T6M8</accession>
<proteinExistence type="predicted"/>
<gene>
    <name evidence="2" type="ORF">ANN_11401</name>
</gene>
<dbReference type="PANTHER" id="PTHR11012:SF30">
    <property type="entry name" value="PROTEIN KINASE-LIKE DOMAIN-CONTAINING"/>
    <property type="match status" value="1"/>
</dbReference>
<dbReference type="SMART" id="SM00587">
    <property type="entry name" value="CHK"/>
    <property type="match status" value="1"/>
</dbReference>
<keyword evidence="3" id="KW-1185">Reference proteome</keyword>
<evidence type="ECO:0000313" key="2">
    <source>
        <dbReference type="EMBL" id="KAJ4441545.1"/>
    </source>
</evidence>
<name>A0ABQ8T6M8_PERAM</name>
<organism evidence="2 3">
    <name type="scientific">Periplaneta americana</name>
    <name type="common">American cockroach</name>
    <name type="synonym">Blatta americana</name>
    <dbReference type="NCBI Taxonomy" id="6978"/>
    <lineage>
        <taxon>Eukaryota</taxon>
        <taxon>Metazoa</taxon>
        <taxon>Ecdysozoa</taxon>
        <taxon>Arthropoda</taxon>
        <taxon>Hexapoda</taxon>
        <taxon>Insecta</taxon>
        <taxon>Pterygota</taxon>
        <taxon>Neoptera</taxon>
        <taxon>Polyneoptera</taxon>
        <taxon>Dictyoptera</taxon>
        <taxon>Blattodea</taxon>
        <taxon>Blattoidea</taxon>
        <taxon>Blattidae</taxon>
        <taxon>Blattinae</taxon>
        <taxon>Periplaneta</taxon>
    </lineage>
</organism>
<evidence type="ECO:0000259" key="1">
    <source>
        <dbReference type="SMART" id="SM00587"/>
    </source>
</evidence>
<dbReference type="PANTHER" id="PTHR11012">
    <property type="entry name" value="PROTEIN KINASE-LIKE DOMAIN-CONTAINING"/>
    <property type="match status" value="1"/>
</dbReference>
<feature type="domain" description="CHK kinase-like" evidence="1">
    <location>
        <begin position="271"/>
        <end position="481"/>
    </location>
</feature>
<evidence type="ECO:0000313" key="3">
    <source>
        <dbReference type="Proteomes" id="UP001148838"/>
    </source>
</evidence>